<keyword evidence="2" id="KW-0472">Membrane</keyword>
<keyword evidence="2" id="KW-1133">Transmembrane helix</keyword>
<dbReference type="Gene3D" id="1.20.1250.20">
    <property type="entry name" value="MFS general substrate transporter like domains"/>
    <property type="match status" value="1"/>
</dbReference>
<dbReference type="Proteomes" id="UP000000591">
    <property type="component" value="Chromosome II"/>
</dbReference>
<sequence>MQVRKVWRSAGPDVRLLWLSVFVRLMSYGLSNQVLTLFLHEVGCSEAQMGWFMSLTLVGDVGLSYVLTWYADRWGRRKVLVVGGVLMAASGAVFSTMRNFYVLLAFAVAGVISPSSDEVGPFKSIEESMMAHMTPHHKRPEVYSMHALVGTLGGALGSVASGWLVDALRGYGLATDLACYRVVFAVYTALALAKVVLMLLLSDTAERNLTEEESAGVLSRLAADDDSAPLLPRNTGRLAPGTVAVLLKLLVVFMLDSLGSGFMTSSWTVYYYSKVFGMSAFALGVLFFACRLIMAVSNIPSAKIARLFGPVKATLLVQIPSGIFSILIPFAEPHLGSSVALLLLFNFTTAMDVTPRQILLTNIIHPNDLTRVMGIVNIGKTSVRCVGPIFTGMLASSGRLWVCYVISGALVILADIILGAFFYGIDGKILSKMNIY</sequence>
<reference evidence="4 5" key="1">
    <citation type="journal article" date="2004" name="Science">
        <title>The Ashbya gossypii genome as a tool for mapping the ancient Saccharomyces cerevisiae genome.</title>
        <authorList>
            <person name="Dietrich F.S."/>
            <person name="Voegeli S."/>
            <person name="Brachat S."/>
            <person name="Lerch A."/>
            <person name="Gates K."/>
            <person name="Steiner S."/>
            <person name="Mohr C."/>
            <person name="Pohlmann R."/>
            <person name="Luedi P."/>
            <person name="Choi S."/>
            <person name="Wing R.A."/>
            <person name="Flavier A."/>
            <person name="Gaffney T.D."/>
            <person name="Philippsen P."/>
        </authorList>
    </citation>
    <scope>NUCLEOTIDE SEQUENCE [LARGE SCALE GENOMIC DNA]</scope>
    <source>
        <strain evidence="5">ATCC 10895 / CBS 109.51 / FGSC 9923 / NRRL Y-1056</strain>
    </source>
</reference>
<dbReference type="PROSITE" id="PS50850">
    <property type="entry name" value="MFS"/>
    <property type="match status" value="1"/>
</dbReference>
<feature type="domain" description="Major facilitator superfamily (MFS) profile" evidence="3">
    <location>
        <begin position="13"/>
        <end position="426"/>
    </location>
</feature>
<feature type="transmembrane region" description="Helical" evidence="2">
    <location>
        <begin position="51"/>
        <end position="71"/>
    </location>
</feature>
<feature type="transmembrane region" description="Helical" evidence="2">
    <location>
        <begin position="401"/>
        <end position="425"/>
    </location>
</feature>
<dbReference type="InterPro" id="IPR020846">
    <property type="entry name" value="MFS_dom"/>
</dbReference>
<feature type="transmembrane region" description="Helical" evidence="2">
    <location>
        <begin position="238"/>
        <end position="255"/>
    </location>
</feature>
<dbReference type="eggNOG" id="ENOG502QTZH">
    <property type="taxonomic scope" value="Eukaryota"/>
</dbReference>
<keyword evidence="5" id="KW-1185">Reference proteome</keyword>
<evidence type="ECO:0000313" key="4">
    <source>
        <dbReference type="EMBL" id="AAS50945.2"/>
    </source>
</evidence>
<dbReference type="OMA" id="LGYGFMP"/>
<gene>
    <name evidence="4" type="ORF">AGOS_ABR173C</name>
</gene>
<organism evidence="4 5">
    <name type="scientific">Eremothecium gossypii (strain ATCC 10895 / CBS 109.51 / FGSC 9923 / NRRL Y-1056)</name>
    <name type="common">Yeast</name>
    <name type="synonym">Ashbya gossypii</name>
    <dbReference type="NCBI Taxonomy" id="284811"/>
    <lineage>
        <taxon>Eukaryota</taxon>
        <taxon>Fungi</taxon>
        <taxon>Dikarya</taxon>
        <taxon>Ascomycota</taxon>
        <taxon>Saccharomycotina</taxon>
        <taxon>Saccharomycetes</taxon>
        <taxon>Saccharomycetales</taxon>
        <taxon>Saccharomycetaceae</taxon>
        <taxon>Eremothecium</taxon>
    </lineage>
</organism>
<proteinExistence type="predicted"/>
<dbReference type="EMBL" id="AE016815">
    <property type="protein sequence ID" value="AAS50945.2"/>
    <property type="molecule type" value="Genomic_DNA"/>
</dbReference>
<dbReference type="PANTHER" id="PTHR23520">
    <property type="entry name" value="TRANSPORTER, PUTATIVE (AFU_ORTHOLOGUE AFUA_3G04000)-RELATED"/>
    <property type="match status" value="1"/>
</dbReference>
<dbReference type="AlphaFoldDB" id="Q75D50"/>
<dbReference type="PANTHER" id="PTHR23520:SF2">
    <property type="entry name" value="ABR173CP"/>
    <property type="match status" value="1"/>
</dbReference>
<dbReference type="FunCoup" id="Q75D50">
    <property type="interactions" value="162"/>
</dbReference>
<dbReference type="GO" id="GO:0016020">
    <property type="term" value="C:membrane"/>
    <property type="evidence" value="ECO:0007669"/>
    <property type="project" value="UniProtKB-SubCell"/>
</dbReference>
<feature type="transmembrane region" description="Helical" evidence="2">
    <location>
        <begin position="275"/>
        <end position="295"/>
    </location>
</feature>
<accession>Q75D50</accession>
<dbReference type="SUPFAM" id="SSF103473">
    <property type="entry name" value="MFS general substrate transporter"/>
    <property type="match status" value="1"/>
</dbReference>
<dbReference type="OrthoDB" id="10027823at2759"/>
<dbReference type="HOGENOM" id="CLU_025894_2_0_1"/>
<feature type="transmembrane region" description="Helical" evidence="2">
    <location>
        <begin position="16"/>
        <end position="39"/>
    </location>
</feature>
<dbReference type="InParanoid" id="Q75D50"/>
<dbReference type="GO" id="GO:0022857">
    <property type="term" value="F:transmembrane transporter activity"/>
    <property type="evidence" value="ECO:0007669"/>
    <property type="project" value="InterPro"/>
</dbReference>
<feature type="transmembrane region" description="Helical" evidence="2">
    <location>
        <begin position="78"/>
        <end position="94"/>
    </location>
</feature>
<keyword evidence="2" id="KW-0812">Transmembrane</keyword>
<dbReference type="GeneID" id="4619231"/>
<name>Q75D50_EREGS</name>
<dbReference type="Pfam" id="PF07690">
    <property type="entry name" value="MFS_1"/>
    <property type="match status" value="1"/>
</dbReference>
<dbReference type="InterPro" id="IPR036259">
    <property type="entry name" value="MFS_trans_sf"/>
</dbReference>
<feature type="transmembrane region" description="Helical" evidence="2">
    <location>
        <begin position="184"/>
        <end position="201"/>
    </location>
</feature>
<evidence type="ECO:0000259" key="3">
    <source>
        <dbReference type="PROSITE" id="PS50850"/>
    </source>
</evidence>
<dbReference type="KEGG" id="ago:AGOS_ABR173C"/>
<reference evidence="5" key="2">
    <citation type="journal article" date="2013" name="G3 (Bethesda)">
        <title>Genomes of Ashbya fungi isolated from insects reveal four mating-type loci, numerous translocations, lack of transposons, and distinct gene duplications.</title>
        <authorList>
            <person name="Dietrich F.S."/>
            <person name="Voegeli S."/>
            <person name="Kuo S."/>
            <person name="Philippsen P."/>
        </authorList>
    </citation>
    <scope>GENOME REANNOTATION</scope>
    <source>
        <strain evidence="5">ATCC 10895 / CBS 109.51 / FGSC 9923 / NRRL Y-1056</strain>
    </source>
</reference>
<comment type="subcellular location">
    <subcellularLocation>
        <location evidence="1">Membrane</location>
        <topology evidence="1">Multi-pass membrane protein</topology>
    </subcellularLocation>
</comment>
<feature type="transmembrane region" description="Helical" evidence="2">
    <location>
        <begin position="334"/>
        <end position="353"/>
    </location>
</feature>
<dbReference type="InterPro" id="IPR011701">
    <property type="entry name" value="MFS"/>
</dbReference>
<evidence type="ECO:0000256" key="1">
    <source>
        <dbReference type="ARBA" id="ARBA00004141"/>
    </source>
</evidence>
<evidence type="ECO:0000256" key="2">
    <source>
        <dbReference type="SAM" id="Phobius"/>
    </source>
</evidence>
<evidence type="ECO:0000313" key="5">
    <source>
        <dbReference type="Proteomes" id="UP000000591"/>
    </source>
</evidence>
<feature type="transmembrane region" description="Helical" evidence="2">
    <location>
        <begin position="143"/>
        <end position="164"/>
    </location>
</feature>
<dbReference type="RefSeq" id="NP_983121.2">
    <property type="nucleotide sequence ID" value="NM_208474.2"/>
</dbReference>
<protein>
    <submittedName>
        <fullName evidence="4">ABR173Cp</fullName>
    </submittedName>
</protein>